<gene>
    <name evidence="2" type="ORF">A4U43_C07F25910</name>
</gene>
<evidence type="ECO:0000256" key="1">
    <source>
        <dbReference type="SAM" id="MobiDB-lite"/>
    </source>
</evidence>
<name>A0A5P1EEY4_ASPOF</name>
<dbReference type="AlphaFoldDB" id="A0A5P1EEY4"/>
<dbReference type="Proteomes" id="UP000243459">
    <property type="component" value="Chromosome 7"/>
</dbReference>
<feature type="compositionally biased region" description="Low complexity" evidence="1">
    <location>
        <begin position="178"/>
        <end position="193"/>
    </location>
</feature>
<dbReference type="EMBL" id="CM007387">
    <property type="protein sequence ID" value="ONK64436.1"/>
    <property type="molecule type" value="Genomic_DNA"/>
</dbReference>
<feature type="region of interest" description="Disordered" evidence="1">
    <location>
        <begin position="166"/>
        <end position="193"/>
    </location>
</feature>
<evidence type="ECO:0000313" key="3">
    <source>
        <dbReference type="Proteomes" id="UP000243459"/>
    </source>
</evidence>
<dbReference type="GO" id="GO:0003677">
    <property type="term" value="F:DNA binding"/>
    <property type="evidence" value="ECO:0007669"/>
    <property type="project" value="InterPro"/>
</dbReference>
<protein>
    <submittedName>
        <fullName evidence="2">Uncharacterized protein</fullName>
    </submittedName>
</protein>
<accession>A0A5P1EEY4</accession>
<dbReference type="GO" id="GO:0006355">
    <property type="term" value="P:regulation of DNA-templated transcription"/>
    <property type="evidence" value="ECO:0007669"/>
    <property type="project" value="InterPro"/>
</dbReference>
<evidence type="ECO:0000313" key="2">
    <source>
        <dbReference type="EMBL" id="ONK64436.1"/>
    </source>
</evidence>
<dbReference type="SUPFAM" id="SSF101941">
    <property type="entry name" value="NAC domain"/>
    <property type="match status" value="1"/>
</dbReference>
<keyword evidence="3" id="KW-1185">Reference proteome</keyword>
<proteinExistence type="predicted"/>
<sequence length="313" mass="35197">MALVAVGDQQEYFFDVGFKFKPTDVEILDHYVRRRFSGSPEPNFLIKSEEVSRDTNRGTFGAHSFRFRGRCISLLWRRLPRARRDGSPSESTKDGKWTGKSRREGHLQQGEDGEKRGTRAWKMVFRWDKLVFCKIYKKKELGEGEGGEEEEERCAKRQRVCLENYESTANGIPPPAAETPSSSTGGAHSETSSSSSLIPLAAVDYGASYSNYYLEDHLQCPEFDPMISLDDFELSAAALALPAAETSPSTCIVSPISRLMDGTHDEHELASADDDDSAFYAKLSEDFNASHHEIAKLLEDNPSTQRLHYRRPL</sequence>
<feature type="region of interest" description="Disordered" evidence="1">
    <location>
        <begin position="83"/>
        <end position="115"/>
    </location>
</feature>
<dbReference type="InterPro" id="IPR036093">
    <property type="entry name" value="NAC_dom_sf"/>
</dbReference>
<reference evidence="3" key="1">
    <citation type="journal article" date="2017" name="Nat. Commun.">
        <title>The asparagus genome sheds light on the origin and evolution of a young Y chromosome.</title>
        <authorList>
            <person name="Harkess A."/>
            <person name="Zhou J."/>
            <person name="Xu C."/>
            <person name="Bowers J.E."/>
            <person name="Van der Hulst R."/>
            <person name="Ayyampalayam S."/>
            <person name="Mercati F."/>
            <person name="Riccardi P."/>
            <person name="McKain M.R."/>
            <person name="Kakrana A."/>
            <person name="Tang H."/>
            <person name="Ray J."/>
            <person name="Groenendijk J."/>
            <person name="Arikit S."/>
            <person name="Mathioni S.M."/>
            <person name="Nakano M."/>
            <person name="Shan H."/>
            <person name="Telgmann-Rauber A."/>
            <person name="Kanno A."/>
            <person name="Yue Z."/>
            <person name="Chen H."/>
            <person name="Li W."/>
            <person name="Chen Y."/>
            <person name="Xu X."/>
            <person name="Zhang Y."/>
            <person name="Luo S."/>
            <person name="Chen H."/>
            <person name="Gao J."/>
            <person name="Mao Z."/>
            <person name="Pires J.C."/>
            <person name="Luo M."/>
            <person name="Kudrna D."/>
            <person name="Wing R.A."/>
            <person name="Meyers B.C."/>
            <person name="Yi K."/>
            <person name="Kong H."/>
            <person name="Lavrijsen P."/>
            <person name="Sunseri F."/>
            <person name="Falavigna A."/>
            <person name="Ye Y."/>
            <person name="Leebens-Mack J.H."/>
            <person name="Chen G."/>
        </authorList>
    </citation>
    <scope>NUCLEOTIDE SEQUENCE [LARGE SCALE GENOMIC DNA]</scope>
    <source>
        <strain evidence="3">cv. DH0086</strain>
    </source>
</reference>
<organism evidence="2 3">
    <name type="scientific">Asparagus officinalis</name>
    <name type="common">Garden asparagus</name>
    <dbReference type="NCBI Taxonomy" id="4686"/>
    <lineage>
        <taxon>Eukaryota</taxon>
        <taxon>Viridiplantae</taxon>
        <taxon>Streptophyta</taxon>
        <taxon>Embryophyta</taxon>
        <taxon>Tracheophyta</taxon>
        <taxon>Spermatophyta</taxon>
        <taxon>Magnoliopsida</taxon>
        <taxon>Liliopsida</taxon>
        <taxon>Asparagales</taxon>
        <taxon>Asparagaceae</taxon>
        <taxon>Asparagoideae</taxon>
        <taxon>Asparagus</taxon>
    </lineage>
</organism>
<feature type="compositionally biased region" description="Basic and acidic residues" evidence="1">
    <location>
        <begin position="83"/>
        <end position="106"/>
    </location>
</feature>
<dbReference type="Gramene" id="ONK64436">
    <property type="protein sequence ID" value="ONK64436"/>
    <property type="gene ID" value="A4U43_C07F25910"/>
</dbReference>